<protein>
    <submittedName>
        <fullName evidence="3">Uncharacterized protein</fullName>
    </submittedName>
</protein>
<dbReference type="EMBL" id="DS113294">
    <property type="protein sequence ID" value="EAY12863.1"/>
    <property type="molecule type" value="Genomic_DNA"/>
</dbReference>
<dbReference type="InParanoid" id="A2E353"/>
<dbReference type="AlphaFoldDB" id="A2E353"/>
<name>A2E353_TRIV3</name>
<reference evidence="3" key="2">
    <citation type="journal article" date="2007" name="Science">
        <title>Draft genome sequence of the sexually transmitted pathogen Trichomonas vaginalis.</title>
        <authorList>
            <person name="Carlton J.M."/>
            <person name="Hirt R.P."/>
            <person name="Silva J.C."/>
            <person name="Delcher A.L."/>
            <person name="Schatz M."/>
            <person name="Zhao Q."/>
            <person name="Wortman J.R."/>
            <person name="Bidwell S.L."/>
            <person name="Alsmark U.C.M."/>
            <person name="Besteiro S."/>
            <person name="Sicheritz-Ponten T."/>
            <person name="Noel C.J."/>
            <person name="Dacks J.B."/>
            <person name="Foster P.G."/>
            <person name="Simillion C."/>
            <person name="Van de Peer Y."/>
            <person name="Miranda-Saavedra D."/>
            <person name="Barton G.J."/>
            <person name="Westrop G.D."/>
            <person name="Mueller S."/>
            <person name="Dessi D."/>
            <person name="Fiori P.L."/>
            <person name="Ren Q."/>
            <person name="Paulsen I."/>
            <person name="Zhang H."/>
            <person name="Bastida-Corcuera F.D."/>
            <person name="Simoes-Barbosa A."/>
            <person name="Brown M.T."/>
            <person name="Hayes R.D."/>
            <person name="Mukherjee M."/>
            <person name="Okumura C.Y."/>
            <person name="Schneider R."/>
            <person name="Smith A.J."/>
            <person name="Vanacova S."/>
            <person name="Villalvazo M."/>
            <person name="Haas B.J."/>
            <person name="Pertea M."/>
            <person name="Feldblyum T.V."/>
            <person name="Utterback T.R."/>
            <person name="Shu C.L."/>
            <person name="Osoegawa K."/>
            <person name="de Jong P.J."/>
            <person name="Hrdy I."/>
            <person name="Horvathova L."/>
            <person name="Zubacova Z."/>
            <person name="Dolezal P."/>
            <person name="Malik S.B."/>
            <person name="Logsdon J.M. Jr."/>
            <person name="Henze K."/>
            <person name="Gupta A."/>
            <person name="Wang C.C."/>
            <person name="Dunne R.L."/>
            <person name="Upcroft J.A."/>
            <person name="Upcroft P."/>
            <person name="White O."/>
            <person name="Salzberg S.L."/>
            <person name="Tang P."/>
            <person name="Chiu C.-H."/>
            <person name="Lee Y.-S."/>
            <person name="Embley T.M."/>
            <person name="Coombs G.H."/>
            <person name="Mottram J.C."/>
            <person name="Tachezy J."/>
            <person name="Fraser-Liggett C.M."/>
            <person name="Johnson P.J."/>
        </authorList>
    </citation>
    <scope>NUCLEOTIDE SEQUENCE [LARGE SCALE GENOMIC DNA]</scope>
    <source>
        <strain evidence="3">G3</strain>
    </source>
</reference>
<accession>A2E353</accession>
<keyword evidence="2" id="KW-0812">Transmembrane</keyword>
<feature type="region of interest" description="Disordered" evidence="1">
    <location>
        <begin position="306"/>
        <end position="336"/>
    </location>
</feature>
<reference evidence="3" key="1">
    <citation type="submission" date="2006-10" db="EMBL/GenBank/DDBJ databases">
        <authorList>
            <person name="Amadeo P."/>
            <person name="Zhao Q."/>
            <person name="Wortman J."/>
            <person name="Fraser-Liggett C."/>
            <person name="Carlton J."/>
        </authorList>
    </citation>
    <scope>NUCLEOTIDE SEQUENCE</scope>
    <source>
        <strain evidence="3">G3</strain>
    </source>
</reference>
<keyword evidence="2" id="KW-1133">Transmembrane helix</keyword>
<dbReference type="KEGG" id="tva:4770834"/>
<keyword evidence="2" id="KW-0472">Membrane</keyword>
<sequence length="417" mass="45656">MFSFFLTSVICEILTGEQRSSVYKSKIYGDFTVEDCYFKSVGGYMSKAPLYVGSDSTDYNVKLLRSYFVDSRSDPSGSFYFWSKMRLQIEMVGVEKCYWGQGKTSAAGRVDLKQPFTLNMSSFSGDYGGTKNLNLAAACTVTSINMSGCQSDGGWLTYSYGNLCIGNAPDPVTLKYSNIESCESNCGVLYFDKTQASNTVSFCNFIKNTMTSQCLIYVESAVSSETTTLSNCVVNGNILSEGVSAFWGKTKLIIVECTVDSSSFYESVEVKSWTVKNATAIPMTLYETVSIKAVIGQNATFTPVITPKPADPYSPNSPGEQKPAGDGTNTTNSTSEAKEGFASKKLGPLPMWAVIVIGVVVVVAVVAGYVVYRIMTKPQKHHHHIHKHKHRSQHHNYDQPLEAQNSEQPDEVPNAAD</sequence>
<dbReference type="VEuPathDB" id="TrichDB:TVAG_430270"/>
<evidence type="ECO:0000313" key="3">
    <source>
        <dbReference type="EMBL" id="EAY12863.1"/>
    </source>
</evidence>
<keyword evidence="4" id="KW-1185">Reference proteome</keyword>
<dbReference type="VEuPathDB" id="TrichDB:TVAGG3_1018480"/>
<evidence type="ECO:0000256" key="2">
    <source>
        <dbReference type="SAM" id="Phobius"/>
    </source>
</evidence>
<evidence type="ECO:0000313" key="4">
    <source>
        <dbReference type="Proteomes" id="UP000001542"/>
    </source>
</evidence>
<evidence type="ECO:0000256" key="1">
    <source>
        <dbReference type="SAM" id="MobiDB-lite"/>
    </source>
</evidence>
<proteinExistence type="predicted"/>
<dbReference type="RefSeq" id="XP_001325086.1">
    <property type="nucleotide sequence ID" value="XM_001325051.1"/>
</dbReference>
<feature type="transmembrane region" description="Helical" evidence="2">
    <location>
        <begin position="351"/>
        <end position="372"/>
    </location>
</feature>
<dbReference type="Proteomes" id="UP000001542">
    <property type="component" value="Unassembled WGS sequence"/>
</dbReference>
<organism evidence="3 4">
    <name type="scientific">Trichomonas vaginalis (strain ATCC PRA-98 / G3)</name>
    <dbReference type="NCBI Taxonomy" id="412133"/>
    <lineage>
        <taxon>Eukaryota</taxon>
        <taxon>Metamonada</taxon>
        <taxon>Parabasalia</taxon>
        <taxon>Trichomonadida</taxon>
        <taxon>Trichomonadidae</taxon>
        <taxon>Trichomonas</taxon>
    </lineage>
</organism>
<gene>
    <name evidence="3" type="ORF">TVAG_430270</name>
</gene>